<protein>
    <submittedName>
        <fullName evidence="1">SPP1 family phage portal protein</fullName>
    </submittedName>
</protein>
<name>A0A852TGF7_9BACI</name>
<dbReference type="Proteomes" id="UP000548423">
    <property type="component" value="Unassembled WGS sequence"/>
</dbReference>
<dbReference type="Pfam" id="PF05133">
    <property type="entry name" value="SPP1_portal"/>
    <property type="match status" value="1"/>
</dbReference>
<dbReference type="EMBL" id="JACCBX010000008">
    <property type="protein sequence ID" value="NYE07291.1"/>
    <property type="molecule type" value="Genomic_DNA"/>
</dbReference>
<reference evidence="2" key="2">
    <citation type="submission" date="2020-08" db="EMBL/GenBank/DDBJ databases">
        <title>The Agave Microbiome: Exploring the role of microbial communities in plant adaptations to desert environments.</title>
        <authorList>
            <person name="Partida-Martinez L.P."/>
        </authorList>
    </citation>
    <scope>NUCLEOTIDE SEQUENCE [LARGE SCALE GENOMIC DNA]</scope>
    <source>
        <strain evidence="2">AT2.8</strain>
    </source>
</reference>
<evidence type="ECO:0000313" key="2">
    <source>
        <dbReference type="Proteomes" id="UP000548423"/>
    </source>
</evidence>
<comment type="caution">
    <text evidence="1">The sequence shown here is derived from an EMBL/GenBank/DDBJ whole genome shotgun (WGS) entry which is preliminary data.</text>
</comment>
<evidence type="ECO:0000313" key="1">
    <source>
        <dbReference type="EMBL" id="NYE07291.1"/>
    </source>
</evidence>
<reference evidence="2" key="1">
    <citation type="submission" date="2020-07" db="EMBL/GenBank/DDBJ databases">
        <authorList>
            <person name="Partida-Martinez L."/>
            <person name="Huntemann M."/>
            <person name="Clum A."/>
            <person name="Wang J."/>
            <person name="Palaniappan K."/>
            <person name="Ritter S."/>
            <person name="Chen I.-M."/>
            <person name="Stamatis D."/>
            <person name="Reddy T."/>
            <person name="O'Malley R."/>
            <person name="Daum C."/>
            <person name="Shapiro N."/>
            <person name="Ivanova N."/>
            <person name="Kyrpides N."/>
            <person name="Woyke T."/>
        </authorList>
    </citation>
    <scope>NUCLEOTIDE SEQUENCE [LARGE SCALE GENOMIC DNA]</scope>
    <source>
        <strain evidence="2">AT2.8</strain>
    </source>
</reference>
<sequence>MWEPVKVSDISVADNPEFIQQVIADYQLAESPRIEKLNRYYSGKHDILNRTMEDRTKPNNKIVHPFGTYITNTVNGYFMGAPVTYTSDDETLMATIRDILQRNDESHINAQHSKQASVAGWSAELVYMNENNDIRFAQLDTKDLVLIYDDSIDPEIIGAVRFYASKDYVSGEIANHAELYTKEEVVYYLEDKDGFYEADRKQHYFKDVPVVVYRNNVELIGDWERLIPLFDAYDNAVSDHSNMLEYFSDCYLVLTGLTAEPEDIIAMKENRVMLLGENGKAEFLVKEADVQTLETYKVRLERDIHKFAQVADMQAEGFTSDLSGIAIRYKLMALEQLAVTKERFFKKALQKRIKLITNILNTKGQSFNYTDIALHFERNLPVNLAEKITSVKELFGIVSEQTLLSQLPFVDNVQAEMERKKAESELSNDYATLGE</sequence>
<dbReference type="NCBIfam" id="TIGR01538">
    <property type="entry name" value="portal_SPP1"/>
    <property type="match status" value="1"/>
</dbReference>
<organism evidence="1 2">
    <name type="scientific">Neobacillus niacini</name>
    <dbReference type="NCBI Taxonomy" id="86668"/>
    <lineage>
        <taxon>Bacteria</taxon>
        <taxon>Bacillati</taxon>
        <taxon>Bacillota</taxon>
        <taxon>Bacilli</taxon>
        <taxon>Bacillales</taxon>
        <taxon>Bacillaceae</taxon>
        <taxon>Neobacillus</taxon>
    </lineage>
</organism>
<accession>A0A852TGF7</accession>
<dbReference type="InterPro" id="IPR006428">
    <property type="entry name" value="Portal_SPP1-type"/>
</dbReference>
<proteinExistence type="predicted"/>
<dbReference type="InterPro" id="IPR021145">
    <property type="entry name" value="Portal_protein_SPP1_Gp6-like"/>
</dbReference>
<gene>
    <name evidence="1" type="ORF">F4694_004076</name>
</gene>
<dbReference type="AlphaFoldDB" id="A0A852TGF7"/>